<evidence type="ECO:0000256" key="3">
    <source>
        <dbReference type="ARBA" id="ARBA00022679"/>
    </source>
</evidence>
<evidence type="ECO:0000313" key="8">
    <source>
        <dbReference type="EMBL" id="EAU44471.1"/>
    </source>
</evidence>
<evidence type="ECO:0000313" key="9">
    <source>
        <dbReference type="Proteomes" id="UP000006230"/>
    </source>
</evidence>
<dbReference type="SUPFAM" id="SSF52540">
    <property type="entry name" value="P-loop containing nucleoside triphosphate hydrolases"/>
    <property type="match status" value="1"/>
</dbReference>
<dbReference type="InterPro" id="IPR027417">
    <property type="entry name" value="P-loop_NTPase"/>
</dbReference>
<dbReference type="UniPathway" id="UPA00087">
    <property type="reaction ID" value="UER00175"/>
</dbReference>
<dbReference type="EMBL" id="AATQ01000045">
    <property type="protein sequence ID" value="EAU44471.1"/>
    <property type="molecule type" value="Genomic_DNA"/>
</dbReference>
<evidence type="ECO:0000256" key="5">
    <source>
        <dbReference type="ARBA" id="ARBA00022840"/>
    </source>
</evidence>
<comment type="function">
    <text evidence="6">Catalyzes the phosphorylation of ribose 1,5-bisphosphate to 5-phospho-D-ribosyl alpha-1-diphosphate (PRPP).</text>
</comment>
<dbReference type="GO" id="GO:0019634">
    <property type="term" value="P:organic phosphonate metabolic process"/>
    <property type="evidence" value="ECO:0007669"/>
    <property type="project" value="UniProtKB-UniRule"/>
</dbReference>
<dbReference type="HAMAP" id="MF_00836">
    <property type="entry name" value="PhnN"/>
    <property type="match status" value="1"/>
</dbReference>
<keyword evidence="5 6" id="KW-0067">ATP-binding</keyword>
<evidence type="ECO:0000256" key="6">
    <source>
        <dbReference type="HAMAP-Rule" id="MF_00836"/>
    </source>
</evidence>
<keyword evidence="9" id="KW-1185">Reference proteome</keyword>
<evidence type="ECO:0000256" key="1">
    <source>
        <dbReference type="ARBA" id="ARBA00000373"/>
    </source>
</evidence>
<feature type="binding site" evidence="6">
    <location>
        <begin position="10"/>
        <end position="17"/>
    </location>
    <ligand>
        <name>ATP</name>
        <dbReference type="ChEBI" id="CHEBI:30616"/>
    </ligand>
</feature>
<dbReference type="InterPro" id="IPR008145">
    <property type="entry name" value="GK/Ca_channel_bsu"/>
</dbReference>
<protein>
    <recommendedName>
        <fullName evidence="6">Ribose 1,5-bisphosphate phosphokinase PhnN</fullName>
        <ecNumber evidence="6">2.7.4.23</ecNumber>
    </recommendedName>
    <alternativeName>
        <fullName evidence="6">Ribose 1,5-bisphosphokinase</fullName>
    </alternativeName>
</protein>
<dbReference type="SMART" id="SM00072">
    <property type="entry name" value="GuKc"/>
    <property type="match status" value="1"/>
</dbReference>
<feature type="domain" description="Guanylate kinase-like" evidence="7">
    <location>
        <begin position="3"/>
        <end position="176"/>
    </location>
</feature>
<accession>Q0FJX3</accession>
<dbReference type="GO" id="GO:0033863">
    <property type="term" value="F:ribose 1,5-bisphosphate phosphokinase activity"/>
    <property type="evidence" value="ECO:0007669"/>
    <property type="project" value="UniProtKB-UniRule"/>
</dbReference>
<comment type="similarity">
    <text evidence="6">Belongs to the ribose 1,5-bisphosphokinase family.</text>
</comment>
<dbReference type="OrthoDB" id="341217at2"/>
<dbReference type="Proteomes" id="UP000006230">
    <property type="component" value="Unassembled WGS sequence"/>
</dbReference>
<comment type="pathway">
    <text evidence="2 6">Metabolic intermediate biosynthesis; 5-phospho-alpha-D-ribose 1-diphosphate biosynthesis; 5-phospho-alpha-D-ribose 1-diphosphate from D-ribose 5-phosphate (route II): step 3/3.</text>
</comment>
<dbReference type="PANTHER" id="PTHR23117">
    <property type="entry name" value="GUANYLATE KINASE-RELATED"/>
    <property type="match status" value="1"/>
</dbReference>
<dbReference type="PANTHER" id="PTHR23117:SF8">
    <property type="entry name" value="RIBOSE 1,5-BISPHOSPHATE PHOSPHOKINASE PHNN"/>
    <property type="match status" value="1"/>
</dbReference>
<dbReference type="GO" id="GO:0005829">
    <property type="term" value="C:cytosol"/>
    <property type="evidence" value="ECO:0007669"/>
    <property type="project" value="TreeGrafter"/>
</dbReference>
<dbReference type="GO" id="GO:0006015">
    <property type="term" value="P:5-phosphoribose 1-diphosphate biosynthetic process"/>
    <property type="evidence" value="ECO:0007669"/>
    <property type="project" value="UniProtKB-UniRule"/>
</dbReference>
<dbReference type="RefSeq" id="WP_007792002.1">
    <property type="nucleotide sequence ID" value="NZ_DS022276.1"/>
</dbReference>
<reference evidence="8 9" key="1">
    <citation type="journal article" date="2010" name="J. Bacteriol.">
        <title>Genome sequences of Pelagibaca bermudensis HTCC2601T and Maritimibacter alkaliphilus HTCC2654T, the type strains of two marine Roseobacter genera.</title>
        <authorList>
            <person name="Thrash J.C."/>
            <person name="Cho J.C."/>
            <person name="Ferriera S."/>
            <person name="Johnson J."/>
            <person name="Vergin K.L."/>
            <person name="Giovannoni S.J."/>
        </authorList>
    </citation>
    <scope>NUCLEOTIDE SEQUENCE [LARGE SCALE GENOMIC DNA]</scope>
    <source>
        <strain evidence="9">DSM 26914 / JCM 13377 / KCTC 12554 / HTCC2601</strain>
    </source>
</reference>
<dbReference type="GO" id="GO:0005524">
    <property type="term" value="F:ATP binding"/>
    <property type="evidence" value="ECO:0007669"/>
    <property type="project" value="UniProtKB-KW"/>
</dbReference>
<dbReference type="InterPro" id="IPR008144">
    <property type="entry name" value="Guanylate_kin-like_dom"/>
</dbReference>
<evidence type="ECO:0000259" key="7">
    <source>
        <dbReference type="PROSITE" id="PS50052"/>
    </source>
</evidence>
<proteinExistence type="inferred from homology"/>
<dbReference type="EC" id="2.7.4.23" evidence="6"/>
<dbReference type="NCBIfam" id="TIGR02322">
    <property type="entry name" value="phosphon_PhnN"/>
    <property type="match status" value="1"/>
</dbReference>
<dbReference type="eggNOG" id="COG3709">
    <property type="taxonomic scope" value="Bacteria"/>
</dbReference>
<name>Q0FJX3_SALBH</name>
<evidence type="ECO:0000256" key="2">
    <source>
        <dbReference type="ARBA" id="ARBA00005069"/>
    </source>
</evidence>
<gene>
    <name evidence="6" type="primary">phnN</name>
    <name evidence="8" type="ORF">R2601_08061</name>
</gene>
<dbReference type="Gene3D" id="3.40.50.300">
    <property type="entry name" value="P-loop containing nucleotide triphosphate hydrolases"/>
    <property type="match status" value="1"/>
</dbReference>
<keyword evidence="3 6" id="KW-0808">Transferase</keyword>
<dbReference type="STRING" id="314265.R2601_08061"/>
<evidence type="ECO:0000256" key="4">
    <source>
        <dbReference type="ARBA" id="ARBA00022741"/>
    </source>
</evidence>
<comment type="caution">
    <text evidence="8">The sequence shown here is derived from an EMBL/GenBank/DDBJ whole genome shotgun (WGS) entry which is preliminary data.</text>
</comment>
<dbReference type="AlphaFoldDB" id="Q0FJX3"/>
<keyword evidence="4 6" id="KW-0547">Nucleotide-binding</keyword>
<dbReference type="InterPro" id="IPR012699">
    <property type="entry name" value="PhnN"/>
</dbReference>
<comment type="catalytic activity">
    <reaction evidence="1 6">
        <text>alpha-D-ribose 1,5-bisphosphate + ATP = 5-phospho-alpha-D-ribose 1-diphosphate + ADP</text>
        <dbReference type="Rhea" id="RHEA:20109"/>
        <dbReference type="ChEBI" id="CHEBI:30616"/>
        <dbReference type="ChEBI" id="CHEBI:58017"/>
        <dbReference type="ChEBI" id="CHEBI:68688"/>
        <dbReference type="ChEBI" id="CHEBI:456216"/>
        <dbReference type="EC" id="2.7.4.23"/>
    </reaction>
</comment>
<dbReference type="PROSITE" id="PS50052">
    <property type="entry name" value="GUANYLATE_KINASE_2"/>
    <property type="match status" value="1"/>
</dbReference>
<sequence length="180" mass="18995">MSGRFFAVVGPSGVGKDTLMEAAAARVPGLHLVRRVITRPASAGGEDFEGVSEAVFEARVAEGAFALHWQAHGLRYGVPAGVDAVLAEGRPVLCNLSRAVLPEAAEHFEGMRVLHITARPEVLAKRLANRGRESAADIVRRLERAGFPLPGGLDVCEIDNSGDLDAAMAQLLAALQPVRA</sequence>
<organism evidence="8 9">
    <name type="scientific">Salipiger bermudensis (strain DSM 26914 / JCM 13377 / KCTC 12554 / HTCC2601)</name>
    <name type="common">Pelagibaca bermudensis</name>
    <dbReference type="NCBI Taxonomy" id="314265"/>
    <lineage>
        <taxon>Bacteria</taxon>
        <taxon>Pseudomonadati</taxon>
        <taxon>Pseudomonadota</taxon>
        <taxon>Alphaproteobacteria</taxon>
        <taxon>Rhodobacterales</taxon>
        <taxon>Roseobacteraceae</taxon>
        <taxon>Salipiger</taxon>
    </lineage>
</organism>
<dbReference type="HOGENOM" id="CLU_102477_0_0_5"/>